<evidence type="ECO:0000313" key="2">
    <source>
        <dbReference type="EMBL" id="GBP18771.1"/>
    </source>
</evidence>
<organism evidence="2 3">
    <name type="scientific">Eumeta variegata</name>
    <name type="common">Bagworm moth</name>
    <name type="synonym">Eumeta japonica</name>
    <dbReference type="NCBI Taxonomy" id="151549"/>
    <lineage>
        <taxon>Eukaryota</taxon>
        <taxon>Metazoa</taxon>
        <taxon>Ecdysozoa</taxon>
        <taxon>Arthropoda</taxon>
        <taxon>Hexapoda</taxon>
        <taxon>Insecta</taxon>
        <taxon>Pterygota</taxon>
        <taxon>Neoptera</taxon>
        <taxon>Endopterygota</taxon>
        <taxon>Lepidoptera</taxon>
        <taxon>Glossata</taxon>
        <taxon>Ditrysia</taxon>
        <taxon>Tineoidea</taxon>
        <taxon>Psychidae</taxon>
        <taxon>Oiketicinae</taxon>
        <taxon>Eumeta</taxon>
    </lineage>
</organism>
<feature type="compositionally biased region" description="Polar residues" evidence="1">
    <location>
        <begin position="143"/>
        <end position="153"/>
    </location>
</feature>
<protein>
    <submittedName>
        <fullName evidence="2">Uncharacterized protein</fullName>
    </submittedName>
</protein>
<feature type="region of interest" description="Disordered" evidence="1">
    <location>
        <begin position="60"/>
        <end position="90"/>
    </location>
</feature>
<feature type="compositionally biased region" description="Pro residues" evidence="1">
    <location>
        <begin position="73"/>
        <end position="83"/>
    </location>
</feature>
<dbReference type="EMBL" id="BGZK01000101">
    <property type="protein sequence ID" value="GBP18771.1"/>
    <property type="molecule type" value="Genomic_DNA"/>
</dbReference>
<proteinExistence type="predicted"/>
<accession>A0A4C1TXI6</accession>
<evidence type="ECO:0000313" key="3">
    <source>
        <dbReference type="Proteomes" id="UP000299102"/>
    </source>
</evidence>
<dbReference type="AlphaFoldDB" id="A0A4C1TXI6"/>
<feature type="region of interest" description="Disordered" evidence="1">
    <location>
        <begin position="118"/>
        <end position="166"/>
    </location>
</feature>
<sequence length="166" mass="19186">MSVGSHITYVDIIVNESSGGPLFLHRLTTSLHRPLLFPSTHCFLHQITYRESMFLHKRNGTVVRPPARRPPRAPRAPRPPRPPNDFRKLRGRSERCLRASEDFVYWIFCPATSDERRGRRSRGITVSVSQPKTELVVERTNESNELSKQTETLQVRKCRNSRSRPA</sequence>
<name>A0A4C1TXI6_EUMVA</name>
<dbReference type="Proteomes" id="UP000299102">
    <property type="component" value="Unassembled WGS sequence"/>
</dbReference>
<gene>
    <name evidence="2" type="ORF">EVAR_93199_1</name>
</gene>
<reference evidence="2 3" key="1">
    <citation type="journal article" date="2019" name="Commun. Biol.">
        <title>The bagworm genome reveals a unique fibroin gene that provides high tensile strength.</title>
        <authorList>
            <person name="Kono N."/>
            <person name="Nakamura H."/>
            <person name="Ohtoshi R."/>
            <person name="Tomita M."/>
            <person name="Numata K."/>
            <person name="Arakawa K."/>
        </authorList>
    </citation>
    <scope>NUCLEOTIDE SEQUENCE [LARGE SCALE GENOMIC DNA]</scope>
</reference>
<feature type="compositionally biased region" description="Basic residues" evidence="1">
    <location>
        <begin position="156"/>
        <end position="166"/>
    </location>
</feature>
<keyword evidence="3" id="KW-1185">Reference proteome</keyword>
<evidence type="ECO:0000256" key="1">
    <source>
        <dbReference type="SAM" id="MobiDB-lite"/>
    </source>
</evidence>
<comment type="caution">
    <text evidence="2">The sequence shown here is derived from an EMBL/GenBank/DDBJ whole genome shotgun (WGS) entry which is preliminary data.</text>
</comment>